<feature type="binding site" evidence="5">
    <location>
        <position position="357"/>
    </location>
    <ligand>
        <name>Zn(2+)</name>
        <dbReference type="ChEBI" id="CHEBI:29105"/>
    </ligand>
</feature>
<feature type="binding site" evidence="5">
    <location>
        <position position="326"/>
    </location>
    <ligand>
        <name>Zn(2+)</name>
        <dbReference type="ChEBI" id="CHEBI:29105"/>
    </ligand>
</feature>
<proteinExistence type="inferred from homology"/>
<comment type="subcellular location">
    <subcellularLocation>
        <location evidence="5">Cytoplasm</location>
    </subcellularLocation>
</comment>
<keyword evidence="8" id="KW-1185">Reference proteome</keyword>
<comment type="function">
    <text evidence="5">Non-catalytic subunit of the queuine tRNA-ribosyltransferase (TGT) that catalyzes the base-exchange of a guanine (G) residue with queuine (Q) at position 34 (anticodon wobble position) in tRNAs with GU(N) anticodons (tRNA-Asp, -Asn, -His and -Tyr), resulting in the hypermodified nucleoside queuosine (7-(((4,5-cis-dihydroxy-2-cyclopenten-1-yl)amino)methyl)-7-deazaguanosine).</text>
</comment>
<keyword evidence="3 5" id="KW-0479">Metal-binding</keyword>
<organism evidence="7 8">
    <name type="scientific">Manduca sexta</name>
    <name type="common">Tobacco hawkmoth</name>
    <name type="synonym">Tobacco hornworm</name>
    <dbReference type="NCBI Taxonomy" id="7130"/>
    <lineage>
        <taxon>Eukaryota</taxon>
        <taxon>Metazoa</taxon>
        <taxon>Ecdysozoa</taxon>
        <taxon>Arthropoda</taxon>
        <taxon>Hexapoda</taxon>
        <taxon>Insecta</taxon>
        <taxon>Pterygota</taxon>
        <taxon>Neoptera</taxon>
        <taxon>Endopterygota</taxon>
        <taxon>Lepidoptera</taxon>
        <taxon>Glossata</taxon>
        <taxon>Ditrysia</taxon>
        <taxon>Bombycoidea</taxon>
        <taxon>Sphingidae</taxon>
        <taxon>Sphinginae</taxon>
        <taxon>Sphingini</taxon>
        <taxon>Manduca</taxon>
    </lineage>
</organism>
<name>A0A922CQ47_MANSE</name>
<gene>
    <name evidence="7" type="ORF">O3G_MSEX009115</name>
</gene>
<dbReference type="Pfam" id="PF01702">
    <property type="entry name" value="TGT"/>
    <property type="match status" value="1"/>
</dbReference>
<dbReference type="AlphaFoldDB" id="A0A922CQ47"/>
<dbReference type="HAMAP" id="MF_03043">
    <property type="entry name" value="QTRT2"/>
    <property type="match status" value="1"/>
</dbReference>
<protein>
    <recommendedName>
        <fullName evidence="5">Queuine tRNA-ribosyltransferase accessory subunit 2</fullName>
    </recommendedName>
    <alternativeName>
        <fullName evidence="5">Queuine tRNA-ribosyltransferase domain-containing protein 1</fullName>
    </alternativeName>
</protein>
<keyword evidence="2 5" id="KW-0819">tRNA processing</keyword>
<dbReference type="PANTHER" id="PTHR46064:SF1">
    <property type="entry name" value="QUEUINE TRNA-RIBOSYLTRANSFERASE ACCESSORY SUBUNIT 2"/>
    <property type="match status" value="1"/>
</dbReference>
<sequence>MRFTIKQTSCSGERIGLLSGFIKSPNTTIETPTAALLTQGGSVAHLTADVLSKVFSNPQLLWMPLSSMAHLETGAKAQGQGVAKFVALPEHVVCSTFHNMNEETPQGHFESEKVPLWTRNGKKMITADRYMDMMEVFKPDIFLAIADGHTSLDEGHKRIVKSVSRTCNMLDVCVKRYKESKQLQNSSLIGVVVGAGLPSKCAECIQQIKKYKNTLSGVALQGITDGTKESYKEPIEKIENIFKRVGDAVPKDLVRIAEGCWNPAIIVAAIEHGWDVFGGSYPLELTNAGHALVLNYDVNRYSGEACVLDLNDTSYRDDFTPVLPGCKCLTCRKHTRAYIQHLLNTKEMLASVLLSIHNLHHYDQLFYHARQHIASNTFSVFKSHITKQYDVAKTPYMNGKHDSEMTDIEHLKKKVKISNEEIINGHNIMNGIA</sequence>
<evidence type="ECO:0000256" key="2">
    <source>
        <dbReference type="ARBA" id="ARBA00022694"/>
    </source>
</evidence>
<evidence type="ECO:0000256" key="1">
    <source>
        <dbReference type="ARBA" id="ARBA00022490"/>
    </source>
</evidence>
<accession>A0A922CQ47</accession>
<evidence type="ECO:0000313" key="7">
    <source>
        <dbReference type="EMBL" id="KAG6455255.1"/>
    </source>
</evidence>
<dbReference type="InterPro" id="IPR050852">
    <property type="entry name" value="Queuine_tRNA-ribosyltrfase"/>
</dbReference>
<dbReference type="InterPro" id="IPR036511">
    <property type="entry name" value="TGT-like_sf"/>
</dbReference>
<dbReference type="SUPFAM" id="SSF51713">
    <property type="entry name" value="tRNA-guanine transglycosylase"/>
    <property type="match status" value="1"/>
</dbReference>
<dbReference type="GO" id="GO:0005737">
    <property type="term" value="C:cytoplasm"/>
    <property type="evidence" value="ECO:0007669"/>
    <property type="project" value="UniProtKB-SubCell"/>
</dbReference>
<evidence type="ECO:0000256" key="4">
    <source>
        <dbReference type="ARBA" id="ARBA00022833"/>
    </source>
</evidence>
<comment type="subunit">
    <text evidence="5">Heterodimer of a catalytic subunit and an accessory subunit.</text>
</comment>
<dbReference type="EMBL" id="JH668486">
    <property type="protein sequence ID" value="KAG6455255.1"/>
    <property type="molecule type" value="Genomic_DNA"/>
</dbReference>
<comment type="similarity">
    <text evidence="5">Belongs to the queuine tRNA-ribosyltransferase family. QTRT2 subfamily.</text>
</comment>
<comment type="caution">
    <text evidence="7">The sequence shown here is derived from an EMBL/GenBank/DDBJ whole genome shotgun (WGS) entry which is preliminary data.</text>
</comment>
<dbReference type="GO" id="GO:0006400">
    <property type="term" value="P:tRNA modification"/>
    <property type="evidence" value="ECO:0007669"/>
    <property type="project" value="InterPro"/>
</dbReference>
<feature type="binding site" evidence="5">
    <location>
        <position position="328"/>
    </location>
    <ligand>
        <name>Zn(2+)</name>
        <dbReference type="ChEBI" id="CHEBI:29105"/>
    </ligand>
</feature>
<dbReference type="InterPro" id="IPR028592">
    <property type="entry name" value="QTRTD1"/>
</dbReference>
<keyword evidence="1 5" id="KW-0963">Cytoplasm</keyword>
<feature type="domain" description="tRNA-guanine(15) transglycosylase-like" evidence="6">
    <location>
        <begin position="14"/>
        <end position="389"/>
    </location>
</feature>
<dbReference type="Gene3D" id="3.20.20.105">
    <property type="entry name" value="Queuine tRNA-ribosyltransferase-like"/>
    <property type="match status" value="1"/>
</dbReference>
<evidence type="ECO:0000313" key="8">
    <source>
        <dbReference type="Proteomes" id="UP000791440"/>
    </source>
</evidence>
<dbReference type="GO" id="GO:0046872">
    <property type="term" value="F:metal ion binding"/>
    <property type="evidence" value="ECO:0007669"/>
    <property type="project" value="UniProtKB-KW"/>
</dbReference>
<reference evidence="7" key="1">
    <citation type="journal article" date="2016" name="Insect Biochem. Mol. Biol.">
        <title>Multifaceted biological insights from a draft genome sequence of the tobacco hornworm moth, Manduca sexta.</title>
        <authorList>
            <person name="Kanost M.R."/>
            <person name="Arrese E.L."/>
            <person name="Cao X."/>
            <person name="Chen Y.R."/>
            <person name="Chellapilla S."/>
            <person name="Goldsmith M.R."/>
            <person name="Grosse-Wilde E."/>
            <person name="Heckel D.G."/>
            <person name="Herndon N."/>
            <person name="Jiang H."/>
            <person name="Papanicolaou A."/>
            <person name="Qu J."/>
            <person name="Soulages J.L."/>
            <person name="Vogel H."/>
            <person name="Walters J."/>
            <person name="Waterhouse R.M."/>
            <person name="Ahn S.J."/>
            <person name="Almeida F.C."/>
            <person name="An C."/>
            <person name="Aqrawi P."/>
            <person name="Bretschneider A."/>
            <person name="Bryant W.B."/>
            <person name="Bucks S."/>
            <person name="Chao H."/>
            <person name="Chevignon G."/>
            <person name="Christen J.M."/>
            <person name="Clarke D.F."/>
            <person name="Dittmer N.T."/>
            <person name="Ferguson L.C.F."/>
            <person name="Garavelou S."/>
            <person name="Gordon K.H.J."/>
            <person name="Gunaratna R.T."/>
            <person name="Han Y."/>
            <person name="Hauser F."/>
            <person name="He Y."/>
            <person name="Heidel-Fischer H."/>
            <person name="Hirsh A."/>
            <person name="Hu Y."/>
            <person name="Jiang H."/>
            <person name="Kalra D."/>
            <person name="Klinner C."/>
            <person name="Konig C."/>
            <person name="Kovar C."/>
            <person name="Kroll A.R."/>
            <person name="Kuwar S.S."/>
            <person name="Lee S.L."/>
            <person name="Lehman R."/>
            <person name="Li K."/>
            <person name="Li Z."/>
            <person name="Liang H."/>
            <person name="Lovelace S."/>
            <person name="Lu Z."/>
            <person name="Mansfield J.H."/>
            <person name="McCulloch K.J."/>
            <person name="Mathew T."/>
            <person name="Morton B."/>
            <person name="Muzny D.M."/>
            <person name="Neunemann D."/>
            <person name="Ongeri F."/>
            <person name="Pauchet Y."/>
            <person name="Pu L.L."/>
            <person name="Pyrousis I."/>
            <person name="Rao X.J."/>
            <person name="Redding A."/>
            <person name="Roesel C."/>
            <person name="Sanchez-Gracia A."/>
            <person name="Schaack S."/>
            <person name="Shukla A."/>
            <person name="Tetreau G."/>
            <person name="Wang Y."/>
            <person name="Xiong G.H."/>
            <person name="Traut W."/>
            <person name="Walsh T.K."/>
            <person name="Worley K.C."/>
            <person name="Wu D."/>
            <person name="Wu W."/>
            <person name="Wu Y.Q."/>
            <person name="Zhang X."/>
            <person name="Zou Z."/>
            <person name="Zucker H."/>
            <person name="Briscoe A.D."/>
            <person name="Burmester T."/>
            <person name="Clem R.J."/>
            <person name="Feyereisen R."/>
            <person name="Grimmelikhuijzen C.J.P."/>
            <person name="Hamodrakas S.J."/>
            <person name="Hansson B.S."/>
            <person name="Huguet E."/>
            <person name="Jermiin L.S."/>
            <person name="Lan Q."/>
            <person name="Lehman H.K."/>
            <person name="Lorenzen M."/>
            <person name="Merzendorfer H."/>
            <person name="Michalopoulos I."/>
            <person name="Morton D.B."/>
            <person name="Muthukrishnan S."/>
            <person name="Oakeshott J.G."/>
            <person name="Palmer W."/>
            <person name="Park Y."/>
            <person name="Passarelli A.L."/>
            <person name="Rozas J."/>
            <person name="Schwartz L.M."/>
            <person name="Smith W."/>
            <person name="Southgate A."/>
            <person name="Vilcinskas A."/>
            <person name="Vogt R."/>
            <person name="Wang P."/>
            <person name="Werren J."/>
            <person name="Yu X.Q."/>
            <person name="Zhou J.J."/>
            <person name="Brown S.J."/>
            <person name="Scherer S.E."/>
            <person name="Richards S."/>
            <person name="Blissard G.W."/>
        </authorList>
    </citation>
    <scope>NUCLEOTIDE SEQUENCE</scope>
</reference>
<feature type="binding site" evidence="5">
    <location>
        <position position="331"/>
    </location>
    <ligand>
        <name>Zn(2+)</name>
        <dbReference type="ChEBI" id="CHEBI:29105"/>
    </ligand>
</feature>
<reference evidence="7" key="2">
    <citation type="submission" date="2020-12" db="EMBL/GenBank/DDBJ databases">
        <authorList>
            <person name="Kanost M."/>
        </authorList>
    </citation>
    <scope>NUCLEOTIDE SEQUENCE</scope>
</reference>
<evidence type="ECO:0000256" key="3">
    <source>
        <dbReference type="ARBA" id="ARBA00022723"/>
    </source>
</evidence>
<evidence type="ECO:0000259" key="6">
    <source>
        <dbReference type="Pfam" id="PF01702"/>
    </source>
</evidence>
<dbReference type="NCBIfam" id="TIGR00449">
    <property type="entry name" value="tgt_general"/>
    <property type="match status" value="1"/>
</dbReference>
<dbReference type="GO" id="GO:0008479">
    <property type="term" value="F:tRNA-guanosine(34) queuine transglycosylase activity"/>
    <property type="evidence" value="ECO:0007669"/>
    <property type="project" value="UniProtKB-UniRule"/>
</dbReference>
<comment type="cofactor">
    <cofactor evidence="5">
        <name>Zn(2+)</name>
        <dbReference type="ChEBI" id="CHEBI:29105"/>
    </cofactor>
    <text evidence="5">Binds 1 zinc ion per subunit.</text>
</comment>
<dbReference type="Proteomes" id="UP000791440">
    <property type="component" value="Unassembled WGS sequence"/>
</dbReference>
<dbReference type="PANTHER" id="PTHR46064">
    <property type="entry name" value="QUEUINE TRNA-RIBOSYLTRANSFERASE ACCESSORY SUBUNIT 2"/>
    <property type="match status" value="1"/>
</dbReference>
<dbReference type="EMBL" id="JH668486">
    <property type="protein sequence ID" value="KAG6455256.1"/>
    <property type="molecule type" value="Genomic_DNA"/>
</dbReference>
<keyword evidence="4 5" id="KW-0862">Zinc</keyword>
<evidence type="ECO:0000256" key="5">
    <source>
        <dbReference type="HAMAP-Rule" id="MF_03043"/>
    </source>
</evidence>
<dbReference type="InterPro" id="IPR002616">
    <property type="entry name" value="tRNA_ribo_trans-like"/>
</dbReference>